<organism evidence="12 13">
    <name type="scientific">Vagococcus humatus</name>
    <dbReference type="NCBI Taxonomy" id="1889241"/>
    <lineage>
        <taxon>Bacteria</taxon>
        <taxon>Bacillati</taxon>
        <taxon>Bacillota</taxon>
        <taxon>Bacilli</taxon>
        <taxon>Lactobacillales</taxon>
        <taxon>Enterococcaceae</taxon>
        <taxon>Vagococcus</taxon>
    </lineage>
</organism>
<dbReference type="InterPro" id="IPR008909">
    <property type="entry name" value="DALR_anticod-bd"/>
</dbReference>
<evidence type="ECO:0000256" key="6">
    <source>
        <dbReference type="ARBA" id="ARBA00022840"/>
    </source>
</evidence>
<comment type="caution">
    <text evidence="12">The sequence shown here is derived from an EMBL/GenBank/DDBJ whole genome shotgun (WGS) entry which is preliminary data.</text>
</comment>
<evidence type="ECO:0000259" key="11">
    <source>
        <dbReference type="Pfam" id="PF05746"/>
    </source>
</evidence>
<dbReference type="GO" id="GO:0005829">
    <property type="term" value="C:cytosol"/>
    <property type="evidence" value="ECO:0007669"/>
    <property type="project" value="TreeGrafter"/>
</dbReference>
<dbReference type="PANTHER" id="PTHR30075:SF2">
    <property type="entry name" value="GLYCINE--TRNA LIGASE, CHLOROPLASTIC_MITOCHONDRIAL 2"/>
    <property type="match status" value="1"/>
</dbReference>
<sequence length="697" mass="79038">MTHNFLLEIGLEEMPAHVVEPSMRQLKEKTIAFLEENVLTYESVDMFSTPRRLAVRINGLADKQVDTEEEVKGPAKKIALDSEGNWTKAAQGFVRGQGLTVEDIYFQEIKEVEYVHVRKFTAGKGVEEVLPGLLSVIKSLSFPVSMHWANYDMSYIRPIHWLVALLDDKVIPFSLLDVETGRVTRGHRFLGHEAVEIAHANQYEEIMEKEYVVVDSAKRQQMIVDQIHALAKEHQWQVDQDSDLLEEVSNLVEYPTAFYGSFDVKYLEIPTEVLVTSMKEHQRYFDVHDQDGKLLPFFISVRNGNGDYLENVIRGNEKVLTARLEDAAFFYEEDKALTIEECVAKLKQVTFHEKIGTIYEKMQRVAVFAKLLGEKVGLTEEELADLDRASHIYKFDLVTNMVDEFPELEGIMGEKYALMQGEPAGVATAIREHYMPISSEGKLPQSTVGAVLAVADKLDTVMTFFGVGMVPSGSNDPYALRRQTYGVIRIVVGKEWSFPLIPLYKEMVASINADPERYGLELPVESDEIEGFVTGRMKQFLSTKDIRHDIIEAATQANQTDLFLMVRSALMLKEHTQDIDFKTSNEALTRVINLALKGKELLSEDVNAPVDPSLFENSAEKDLYQAVEGVLNNASMRTIEENYEELKKLSPIIEKYFDNTMVMVDNDAVRNNRLRQLQKIAKLALSIASLDLLITKN</sequence>
<evidence type="ECO:0000256" key="2">
    <source>
        <dbReference type="ARBA" id="ARBA00008226"/>
    </source>
</evidence>
<evidence type="ECO:0000256" key="1">
    <source>
        <dbReference type="ARBA" id="ARBA00004496"/>
    </source>
</evidence>
<comment type="catalytic activity">
    <reaction evidence="9 10">
        <text>tRNA(Gly) + glycine + ATP = glycyl-tRNA(Gly) + AMP + diphosphate</text>
        <dbReference type="Rhea" id="RHEA:16013"/>
        <dbReference type="Rhea" id="RHEA-COMP:9664"/>
        <dbReference type="Rhea" id="RHEA-COMP:9683"/>
        <dbReference type="ChEBI" id="CHEBI:30616"/>
        <dbReference type="ChEBI" id="CHEBI:33019"/>
        <dbReference type="ChEBI" id="CHEBI:57305"/>
        <dbReference type="ChEBI" id="CHEBI:78442"/>
        <dbReference type="ChEBI" id="CHEBI:78522"/>
        <dbReference type="ChEBI" id="CHEBI:456215"/>
        <dbReference type="EC" id="6.1.1.14"/>
    </reaction>
</comment>
<keyword evidence="6 10" id="KW-0067">ATP-binding</keyword>
<evidence type="ECO:0000256" key="10">
    <source>
        <dbReference type="HAMAP-Rule" id="MF_00255"/>
    </source>
</evidence>
<dbReference type="GO" id="GO:0005524">
    <property type="term" value="F:ATP binding"/>
    <property type="evidence" value="ECO:0007669"/>
    <property type="project" value="UniProtKB-UniRule"/>
</dbReference>
<dbReference type="Proteomes" id="UP000277864">
    <property type="component" value="Unassembled WGS sequence"/>
</dbReference>
<keyword evidence="7 10" id="KW-0648">Protein biosynthesis</keyword>
<evidence type="ECO:0000313" key="12">
    <source>
        <dbReference type="EMBL" id="RST89565.1"/>
    </source>
</evidence>
<gene>
    <name evidence="10" type="primary">glyS</name>
    <name evidence="12" type="ORF">C7P63_00340</name>
</gene>
<evidence type="ECO:0000256" key="3">
    <source>
        <dbReference type="ARBA" id="ARBA00022490"/>
    </source>
</evidence>
<keyword evidence="4 10" id="KW-0436">Ligase</keyword>
<evidence type="ECO:0000256" key="8">
    <source>
        <dbReference type="ARBA" id="ARBA00023146"/>
    </source>
</evidence>
<evidence type="ECO:0000256" key="9">
    <source>
        <dbReference type="ARBA" id="ARBA00047937"/>
    </source>
</evidence>
<protein>
    <recommendedName>
        <fullName evidence="10">Glycine--tRNA ligase beta subunit</fullName>
        <ecNumber evidence="10">6.1.1.14</ecNumber>
    </recommendedName>
    <alternativeName>
        <fullName evidence="10">Glycyl-tRNA synthetase beta subunit</fullName>
        <shortName evidence="10">GlyRS</shortName>
    </alternativeName>
</protein>
<comment type="subcellular location">
    <subcellularLocation>
        <location evidence="1 10">Cytoplasm</location>
    </subcellularLocation>
</comment>
<evidence type="ECO:0000313" key="13">
    <source>
        <dbReference type="Proteomes" id="UP000277864"/>
    </source>
</evidence>
<dbReference type="PROSITE" id="PS50861">
    <property type="entry name" value="AA_TRNA_LIGASE_II_GLYAB"/>
    <property type="match status" value="1"/>
</dbReference>
<keyword evidence="8 10" id="KW-0030">Aminoacyl-tRNA synthetase</keyword>
<dbReference type="GO" id="GO:0004814">
    <property type="term" value="F:arginine-tRNA ligase activity"/>
    <property type="evidence" value="ECO:0007669"/>
    <property type="project" value="InterPro"/>
</dbReference>
<comment type="subunit">
    <text evidence="10">Tetramer of two alpha and two beta subunits.</text>
</comment>
<evidence type="ECO:0000256" key="5">
    <source>
        <dbReference type="ARBA" id="ARBA00022741"/>
    </source>
</evidence>
<dbReference type="OrthoDB" id="9775440at2"/>
<evidence type="ECO:0000256" key="7">
    <source>
        <dbReference type="ARBA" id="ARBA00022917"/>
    </source>
</evidence>
<dbReference type="NCBIfam" id="TIGR00211">
    <property type="entry name" value="glyS"/>
    <property type="match status" value="1"/>
</dbReference>
<keyword evidence="3 10" id="KW-0963">Cytoplasm</keyword>
<evidence type="ECO:0000256" key="4">
    <source>
        <dbReference type="ARBA" id="ARBA00022598"/>
    </source>
</evidence>
<dbReference type="Pfam" id="PF02092">
    <property type="entry name" value="tRNA_synt_2f"/>
    <property type="match status" value="1"/>
</dbReference>
<keyword evidence="5 10" id="KW-0547">Nucleotide-binding</keyword>
<dbReference type="RefSeq" id="WP_125942174.1">
    <property type="nucleotide sequence ID" value="NZ_PXZH01000001.1"/>
</dbReference>
<accession>A0A3R9ZWS1</accession>
<dbReference type="Pfam" id="PF05746">
    <property type="entry name" value="DALR_1"/>
    <property type="match status" value="1"/>
</dbReference>
<feature type="domain" description="DALR anticodon binding" evidence="11">
    <location>
        <begin position="586"/>
        <end position="682"/>
    </location>
</feature>
<name>A0A3R9ZWS1_9ENTE</name>
<dbReference type="InterPro" id="IPR015944">
    <property type="entry name" value="Gly-tRNA-synth_bsu"/>
</dbReference>
<dbReference type="EMBL" id="PXZH01000001">
    <property type="protein sequence ID" value="RST89565.1"/>
    <property type="molecule type" value="Genomic_DNA"/>
</dbReference>
<reference evidence="12 13" key="1">
    <citation type="submission" date="2018-03" db="EMBL/GenBank/DDBJ databases">
        <authorList>
            <person name="Gulvik C.A."/>
        </authorList>
    </citation>
    <scope>NUCLEOTIDE SEQUENCE [LARGE SCALE GENOMIC DNA]</scope>
    <source>
        <strain evidence="12 13">JCM 31581</strain>
    </source>
</reference>
<dbReference type="GO" id="GO:0004820">
    <property type="term" value="F:glycine-tRNA ligase activity"/>
    <property type="evidence" value="ECO:0007669"/>
    <property type="project" value="UniProtKB-UniRule"/>
</dbReference>
<keyword evidence="13" id="KW-1185">Reference proteome</keyword>
<dbReference type="SUPFAM" id="SSF109604">
    <property type="entry name" value="HD-domain/PDEase-like"/>
    <property type="match status" value="1"/>
</dbReference>
<comment type="similarity">
    <text evidence="2 10">Belongs to the class-II aminoacyl-tRNA synthetase family.</text>
</comment>
<dbReference type="PRINTS" id="PR01045">
    <property type="entry name" value="TRNASYNTHGB"/>
</dbReference>
<dbReference type="EC" id="6.1.1.14" evidence="10"/>
<dbReference type="AlphaFoldDB" id="A0A3R9ZWS1"/>
<dbReference type="GO" id="GO:0006420">
    <property type="term" value="P:arginyl-tRNA aminoacylation"/>
    <property type="evidence" value="ECO:0007669"/>
    <property type="project" value="InterPro"/>
</dbReference>
<dbReference type="GO" id="GO:0006426">
    <property type="term" value="P:glycyl-tRNA aminoacylation"/>
    <property type="evidence" value="ECO:0007669"/>
    <property type="project" value="UniProtKB-UniRule"/>
</dbReference>
<dbReference type="PANTHER" id="PTHR30075">
    <property type="entry name" value="GLYCYL-TRNA SYNTHETASE"/>
    <property type="match status" value="1"/>
</dbReference>
<dbReference type="InterPro" id="IPR006194">
    <property type="entry name" value="Gly-tRNA-synth_heterodimer"/>
</dbReference>
<dbReference type="HAMAP" id="MF_00255">
    <property type="entry name" value="Gly_tRNA_synth_beta"/>
    <property type="match status" value="1"/>
</dbReference>
<proteinExistence type="inferred from homology"/>